<proteinExistence type="inferred from homology"/>
<dbReference type="SUPFAM" id="SSF82771">
    <property type="entry name" value="GIY-YIG endonuclease"/>
    <property type="match status" value="1"/>
</dbReference>
<evidence type="ECO:0000313" key="4">
    <source>
        <dbReference type="EMBL" id="MBN7802848.1"/>
    </source>
</evidence>
<dbReference type="RefSeq" id="WP_206570854.1">
    <property type="nucleotide sequence ID" value="NZ_JAFKCW010000004.1"/>
</dbReference>
<sequence>MKAYFVYILECSDSSYYTGVTNNLTRRLDEHQSGLDPYCYTYPRRPIEMVFVQEFQEIKAAISFEKQLKGWSRKKKEAVINGDWNKLKSLAECRNATSHTNFSNDGNSSLSGKKEGFDSAQPDSESA</sequence>
<feature type="region of interest" description="Disordered" evidence="2">
    <location>
        <begin position="97"/>
        <end position="127"/>
    </location>
</feature>
<dbReference type="InterPro" id="IPR050190">
    <property type="entry name" value="UPF0213_domain"/>
</dbReference>
<reference evidence="4 5" key="1">
    <citation type="submission" date="2021-03" db="EMBL/GenBank/DDBJ databases">
        <title>novel species isolated from a fishpond in China.</title>
        <authorList>
            <person name="Lu H."/>
            <person name="Cai Z."/>
        </authorList>
    </citation>
    <scope>NUCLEOTIDE SEQUENCE [LARGE SCALE GENOMIC DNA]</scope>
    <source>
        <strain evidence="4 5">JCM 31546</strain>
    </source>
</reference>
<dbReference type="CDD" id="cd10456">
    <property type="entry name" value="GIY-YIG_UPF0213"/>
    <property type="match status" value="1"/>
</dbReference>
<protein>
    <submittedName>
        <fullName evidence="4">GIY-YIG nuclease family protein</fullName>
    </submittedName>
</protein>
<organism evidence="4 5">
    <name type="scientific">Algoriphagus aestuariicola</name>
    <dbReference type="NCBI Taxonomy" id="1852016"/>
    <lineage>
        <taxon>Bacteria</taxon>
        <taxon>Pseudomonadati</taxon>
        <taxon>Bacteroidota</taxon>
        <taxon>Cytophagia</taxon>
        <taxon>Cytophagales</taxon>
        <taxon>Cyclobacteriaceae</taxon>
        <taxon>Algoriphagus</taxon>
    </lineage>
</organism>
<name>A0ABS3BU72_9BACT</name>
<evidence type="ECO:0000259" key="3">
    <source>
        <dbReference type="PROSITE" id="PS50164"/>
    </source>
</evidence>
<feature type="domain" description="GIY-YIG" evidence="3">
    <location>
        <begin position="2"/>
        <end position="78"/>
    </location>
</feature>
<evidence type="ECO:0000256" key="2">
    <source>
        <dbReference type="SAM" id="MobiDB-lite"/>
    </source>
</evidence>
<dbReference type="Gene3D" id="3.40.1440.10">
    <property type="entry name" value="GIY-YIG endonuclease"/>
    <property type="match status" value="1"/>
</dbReference>
<accession>A0ABS3BU72</accession>
<dbReference type="PROSITE" id="PS50164">
    <property type="entry name" value="GIY_YIG"/>
    <property type="match status" value="1"/>
</dbReference>
<dbReference type="InterPro" id="IPR035901">
    <property type="entry name" value="GIY-YIG_endonuc_sf"/>
</dbReference>
<comment type="similarity">
    <text evidence="1">Belongs to the UPF0213 family.</text>
</comment>
<dbReference type="Pfam" id="PF01541">
    <property type="entry name" value="GIY-YIG"/>
    <property type="match status" value="1"/>
</dbReference>
<dbReference type="EMBL" id="JAFKCW010000004">
    <property type="protein sequence ID" value="MBN7802848.1"/>
    <property type="molecule type" value="Genomic_DNA"/>
</dbReference>
<feature type="compositionally biased region" description="Polar residues" evidence="2">
    <location>
        <begin position="97"/>
        <end position="111"/>
    </location>
</feature>
<gene>
    <name evidence="4" type="ORF">J0A67_18365</name>
</gene>
<dbReference type="PANTHER" id="PTHR34477">
    <property type="entry name" value="UPF0213 PROTEIN YHBQ"/>
    <property type="match status" value="1"/>
</dbReference>
<evidence type="ECO:0000256" key="1">
    <source>
        <dbReference type="ARBA" id="ARBA00007435"/>
    </source>
</evidence>
<comment type="caution">
    <text evidence="4">The sequence shown here is derived from an EMBL/GenBank/DDBJ whole genome shotgun (WGS) entry which is preliminary data.</text>
</comment>
<dbReference type="InterPro" id="IPR000305">
    <property type="entry name" value="GIY-YIG_endonuc"/>
</dbReference>
<dbReference type="Proteomes" id="UP000664698">
    <property type="component" value="Unassembled WGS sequence"/>
</dbReference>
<dbReference type="PANTHER" id="PTHR34477:SF1">
    <property type="entry name" value="UPF0213 PROTEIN YHBQ"/>
    <property type="match status" value="1"/>
</dbReference>
<evidence type="ECO:0000313" key="5">
    <source>
        <dbReference type="Proteomes" id="UP000664698"/>
    </source>
</evidence>
<keyword evidence="5" id="KW-1185">Reference proteome</keyword>